<dbReference type="Proteomes" id="UP001348149">
    <property type="component" value="Unassembled WGS sequence"/>
</dbReference>
<dbReference type="InterPro" id="IPR023753">
    <property type="entry name" value="FAD/NAD-binding_dom"/>
</dbReference>
<dbReference type="EMBL" id="JAYLLH010000057">
    <property type="protein sequence ID" value="MEC3863402.1"/>
    <property type="molecule type" value="Genomic_DNA"/>
</dbReference>
<evidence type="ECO:0000256" key="1">
    <source>
        <dbReference type="ARBA" id="ARBA00022630"/>
    </source>
</evidence>
<evidence type="ECO:0000313" key="7">
    <source>
        <dbReference type="Proteomes" id="UP001348149"/>
    </source>
</evidence>
<accession>A0ABU6HLS2</accession>
<dbReference type="InterPro" id="IPR037092">
    <property type="entry name" value="FlavoCytC_S_DH_flav-bd_sf"/>
</dbReference>
<dbReference type="InterPro" id="IPR036188">
    <property type="entry name" value="FAD/NAD-bd_sf"/>
</dbReference>
<dbReference type="InterPro" id="IPR052541">
    <property type="entry name" value="SQRD"/>
</dbReference>
<sequence length="449" mass="49020">MKTNRRDFLSILAANVAMTGLASGVRAQTGAAPRVVVIGGGTGGCTAAKYLKIENPNLHVTVVEPNRQIYRCWGSNEVITGHISIDDITETHDALRDRYGIDFIYDRAIAADPVARTFTLAGGDVLSYDRAVVSVGVDFKMDAVEGYDQAAADGPIPHAYKAGEQTLRLKSQIEAMPEGGTMVIVPPPNPYRCPPGPYERASLVAEYFLWANPTGKVLILDLKDKFTKDQPFMLGWNRLYGFNIPMEKMSGMPADVRTYDTPGRIEWVSGSNGGRVVSMDPGNMELTIEAGETIRADVINYIPPQRANTFAFDMDLTDGDWCPIDAETMESTRHPGIHLIGDMTIAGAMPKSGYSANTQAKIAAAQIARLLSGETLIEPTWSNACFSRVSNQYGVSIADQYRLDRENNTIVKTPGAGGISSLNATHQVNRMEAFYQAAWMENFEADVFE</sequence>
<dbReference type="PANTHER" id="PTHR43755:SF1">
    <property type="entry name" value="FAD-DEPENDENT PYRIDINE NUCLEOTIDE-DISULPHIDE OXIDOREDUCTASE"/>
    <property type="match status" value="1"/>
</dbReference>
<dbReference type="InterPro" id="IPR049386">
    <property type="entry name" value="FCSD_central"/>
</dbReference>
<reference evidence="6 7" key="1">
    <citation type="submission" date="2024-01" db="EMBL/GenBank/DDBJ databases">
        <title>Mesobacterium rodlantinim sp. nov., isolated from shallow sea hydrothermal systems off Kueishantao Island.</title>
        <authorList>
            <person name="Su Z."/>
            <person name="Tang K."/>
        </authorList>
    </citation>
    <scope>NUCLEOTIDE SEQUENCE [LARGE SCALE GENOMIC DNA]</scope>
    <source>
        <strain evidence="6 7">TK19101</strain>
    </source>
</reference>
<evidence type="ECO:0000256" key="2">
    <source>
        <dbReference type="ARBA" id="ARBA00022827"/>
    </source>
</evidence>
<dbReference type="Pfam" id="PF09242">
    <property type="entry name" value="FCSD-flav_bind"/>
    <property type="match status" value="1"/>
</dbReference>
<dbReference type="SUPFAM" id="SSF51905">
    <property type="entry name" value="FAD/NAD(P)-binding domain"/>
    <property type="match status" value="2"/>
</dbReference>
<dbReference type="InterPro" id="IPR016156">
    <property type="entry name" value="FAD/NAD-linked_Rdtase_dimer_sf"/>
</dbReference>
<evidence type="ECO:0000259" key="4">
    <source>
        <dbReference type="Pfam" id="PF09242"/>
    </source>
</evidence>
<feature type="domain" description="FAD/NAD(P)-binding" evidence="3">
    <location>
        <begin position="34"/>
        <end position="147"/>
    </location>
</feature>
<dbReference type="PROSITE" id="PS51318">
    <property type="entry name" value="TAT"/>
    <property type="match status" value="1"/>
</dbReference>
<evidence type="ECO:0000259" key="5">
    <source>
        <dbReference type="Pfam" id="PF21706"/>
    </source>
</evidence>
<proteinExistence type="predicted"/>
<keyword evidence="1" id="KW-0285">Flavoprotein</keyword>
<comment type="caution">
    <text evidence="6">The sequence shown here is derived from an EMBL/GenBank/DDBJ whole genome shotgun (WGS) entry which is preliminary data.</text>
</comment>
<dbReference type="Pfam" id="PF21706">
    <property type="entry name" value="FCSD_central"/>
    <property type="match status" value="1"/>
</dbReference>
<keyword evidence="7" id="KW-1185">Reference proteome</keyword>
<feature type="domain" description="Flavocytochrome c sulphide dehydrogenase flavin-binding" evidence="4">
    <location>
        <begin position="378"/>
        <end position="448"/>
    </location>
</feature>
<dbReference type="PANTHER" id="PTHR43755">
    <property type="match status" value="1"/>
</dbReference>
<evidence type="ECO:0000259" key="3">
    <source>
        <dbReference type="Pfam" id="PF07992"/>
    </source>
</evidence>
<gene>
    <name evidence="6" type="ORF">VK792_19120</name>
</gene>
<dbReference type="SUPFAM" id="SSF55424">
    <property type="entry name" value="FAD/NAD-linked reductases, dimerisation (C-terminal) domain"/>
    <property type="match status" value="1"/>
</dbReference>
<feature type="domain" description="Sulfide dehydrogenase [flavocytochrome c] flavoprotein chain central" evidence="5">
    <location>
        <begin position="166"/>
        <end position="303"/>
    </location>
</feature>
<name>A0ABU6HLS2_9RHOB</name>
<organism evidence="6 7">
    <name type="scientific">Mesobacterium hydrothermale</name>
    <dbReference type="NCBI Taxonomy" id="3111907"/>
    <lineage>
        <taxon>Bacteria</taxon>
        <taxon>Pseudomonadati</taxon>
        <taxon>Pseudomonadota</taxon>
        <taxon>Alphaproteobacteria</taxon>
        <taxon>Rhodobacterales</taxon>
        <taxon>Roseobacteraceae</taxon>
        <taxon>Mesobacterium</taxon>
    </lineage>
</organism>
<keyword evidence="2" id="KW-0274">FAD</keyword>
<dbReference type="Gene3D" id="3.90.760.10">
    <property type="entry name" value="Flavocytochrome c sulphide dehydrogenase, flavin-binding domain"/>
    <property type="match status" value="1"/>
</dbReference>
<dbReference type="RefSeq" id="WP_326299494.1">
    <property type="nucleotide sequence ID" value="NZ_JAYLLH010000057.1"/>
</dbReference>
<dbReference type="Pfam" id="PF07992">
    <property type="entry name" value="Pyr_redox_2"/>
    <property type="match status" value="1"/>
</dbReference>
<evidence type="ECO:0000313" key="6">
    <source>
        <dbReference type="EMBL" id="MEC3863402.1"/>
    </source>
</evidence>
<protein>
    <submittedName>
        <fullName evidence="6">NAD(P)/FAD-dependent oxidoreductase</fullName>
    </submittedName>
</protein>
<dbReference type="Gene3D" id="3.50.50.60">
    <property type="entry name" value="FAD/NAD(P)-binding domain"/>
    <property type="match status" value="2"/>
</dbReference>
<dbReference type="InterPro" id="IPR006311">
    <property type="entry name" value="TAT_signal"/>
</dbReference>
<dbReference type="InterPro" id="IPR015323">
    <property type="entry name" value="FlavoCytC_S_DH_flav-bd"/>
</dbReference>